<dbReference type="Pfam" id="PF13439">
    <property type="entry name" value="Glyco_transf_4"/>
    <property type="match status" value="1"/>
</dbReference>
<name>U7QNS1_9CYAN</name>
<sequence>MKHVLIVQTLVKQYRVSFFEKLYQALYLEGIKLTVAYGDPTQKELQKSDNVELNSEVGLQVKNYWFFKDKILYQPLEPEIKRADLIIVEQASRHIINYILLVLSAFQLKKVAFWGHGWDRQAEQANFQEWVKLKVINRVDWWFAYTEGTAQYLREHHVPQNTITVVQNSIDTQEFKQDILSIRSDEITAIKTQYHLKDKDKIGLFCGGLYSNKHWKFLIESAQIIQKEIPNFKLFILGDGPDREQLENKVSPYSWIYYVGSQFDRQKALYFSLADVFLIPGLVGLAILDAFVAGLPVITTDLPIHSPEIEYLNSGLNGLITEHNLEKYAQAVTNLMRDDDFYLQLKSGALMAAKQYTIDKMVNNFKTGIVKCLSY</sequence>
<dbReference type="CDD" id="cd03801">
    <property type="entry name" value="GT4_PimA-like"/>
    <property type="match status" value="1"/>
</dbReference>
<keyword evidence="2" id="KW-0808">Transferase</keyword>
<dbReference type="RefSeq" id="WP_023065814.1">
    <property type="nucleotide sequence ID" value="NZ_AUZM01000015.1"/>
</dbReference>
<gene>
    <name evidence="2" type="ORF">M595_2029</name>
</gene>
<organism evidence="2 3">
    <name type="scientific">Lyngbya aestuarii BL J</name>
    <dbReference type="NCBI Taxonomy" id="1348334"/>
    <lineage>
        <taxon>Bacteria</taxon>
        <taxon>Bacillati</taxon>
        <taxon>Cyanobacteriota</taxon>
        <taxon>Cyanophyceae</taxon>
        <taxon>Oscillatoriophycideae</taxon>
        <taxon>Oscillatoriales</taxon>
        <taxon>Microcoleaceae</taxon>
        <taxon>Lyngbya</taxon>
    </lineage>
</organism>
<dbReference type="EMBL" id="AUZM01000015">
    <property type="protein sequence ID" value="ERT08051.1"/>
    <property type="molecule type" value="Genomic_DNA"/>
</dbReference>
<dbReference type="PANTHER" id="PTHR45947">
    <property type="entry name" value="SULFOQUINOVOSYL TRANSFERASE SQD2"/>
    <property type="match status" value="1"/>
</dbReference>
<dbReference type="InterPro" id="IPR050194">
    <property type="entry name" value="Glycosyltransferase_grp1"/>
</dbReference>
<dbReference type="OrthoDB" id="9802525at2"/>
<evidence type="ECO:0000259" key="1">
    <source>
        <dbReference type="Pfam" id="PF13439"/>
    </source>
</evidence>
<comment type="caution">
    <text evidence="2">The sequence shown here is derived from an EMBL/GenBank/DDBJ whole genome shotgun (WGS) entry which is preliminary data.</text>
</comment>
<dbReference type="PANTHER" id="PTHR45947:SF3">
    <property type="entry name" value="SULFOQUINOVOSYL TRANSFERASE SQD2"/>
    <property type="match status" value="1"/>
</dbReference>
<keyword evidence="3" id="KW-1185">Reference proteome</keyword>
<dbReference type="InterPro" id="IPR028098">
    <property type="entry name" value="Glyco_trans_4-like_N"/>
</dbReference>
<accession>U7QNS1</accession>
<reference evidence="2 3" key="1">
    <citation type="journal article" date="2013" name="Front. Microbiol.">
        <title>Comparative genomic analyses of the cyanobacterium, Lyngbya aestuarii BL J, a powerful hydrogen producer.</title>
        <authorList>
            <person name="Kothari A."/>
            <person name="Vaughn M."/>
            <person name="Garcia-Pichel F."/>
        </authorList>
    </citation>
    <scope>NUCLEOTIDE SEQUENCE [LARGE SCALE GENOMIC DNA]</scope>
    <source>
        <strain evidence="2 3">BL J</strain>
    </source>
</reference>
<feature type="domain" description="Glycosyltransferase subfamily 4-like N-terminal" evidence="1">
    <location>
        <begin position="29"/>
        <end position="173"/>
    </location>
</feature>
<dbReference type="Gene3D" id="3.40.50.2000">
    <property type="entry name" value="Glycogen Phosphorylase B"/>
    <property type="match status" value="2"/>
</dbReference>
<proteinExistence type="predicted"/>
<evidence type="ECO:0000313" key="2">
    <source>
        <dbReference type="EMBL" id="ERT08051.1"/>
    </source>
</evidence>
<dbReference type="GO" id="GO:0016757">
    <property type="term" value="F:glycosyltransferase activity"/>
    <property type="evidence" value="ECO:0007669"/>
    <property type="project" value="TreeGrafter"/>
</dbReference>
<evidence type="ECO:0000313" key="3">
    <source>
        <dbReference type="Proteomes" id="UP000017127"/>
    </source>
</evidence>
<dbReference type="Pfam" id="PF13692">
    <property type="entry name" value="Glyco_trans_1_4"/>
    <property type="match status" value="1"/>
</dbReference>
<protein>
    <submittedName>
        <fullName evidence="2">Glycosyl transferases group 1 family protein</fullName>
    </submittedName>
</protein>
<dbReference type="PATRIC" id="fig|1348334.3.peg.1975"/>
<dbReference type="AlphaFoldDB" id="U7QNS1"/>
<dbReference type="Proteomes" id="UP000017127">
    <property type="component" value="Unassembled WGS sequence"/>
</dbReference>
<dbReference type="SUPFAM" id="SSF53756">
    <property type="entry name" value="UDP-Glycosyltransferase/glycogen phosphorylase"/>
    <property type="match status" value="1"/>
</dbReference>